<dbReference type="Proteomes" id="UP001179600">
    <property type="component" value="Chromosome"/>
</dbReference>
<accession>A0AAE9XHR0</accession>
<comment type="subcellular location">
    <subcellularLocation>
        <location evidence="1">Cell inner membrane</location>
        <topology evidence="1">Multi-pass membrane protein</topology>
    </subcellularLocation>
</comment>
<feature type="transmembrane region" description="Helical" evidence="9">
    <location>
        <begin position="362"/>
        <end position="379"/>
    </location>
</feature>
<sequence>MSRNNFSWKQPAIGAGLMIIAIIFAIYLSGLKSVLPVQLFSGLLFGFVLTRSRFGFAGGIKRIYVRGEGSLTKALLLMLTVTMLVFLGIQWFASQNGAVPAFVAEEGQAFIPGTQNVFFTNLGTVLGGFLFGMGMIFSGGCASGTLADMGEGEGRALLTFIFFVLGAAPGEWARYTLDESALGQIGFRAYLPDYFGFFGAFAVSMLGVVFLYWLTVRYEAKRKQEGTYMDPLGDWEDFEKPLESKEAYGFFSYETYHKLFIERLTFKTGGLLVAFASVFVLVTTEKAWGVTSAFSKLNVALLKPLGISFSSPAFAKIVADVDAGLMLDGGTIRNIGLVLGSLIAFLLAGRFSFKFSMSAKDAAYFAAGGLLMGFGARFAKGCNAGALYSAMSTFSVSGWVFLVAMCLGGIASLKIFAGKMSLIPKARN</sequence>
<evidence type="ECO:0000256" key="8">
    <source>
        <dbReference type="ARBA" id="ARBA00035655"/>
    </source>
</evidence>
<dbReference type="EMBL" id="CP116507">
    <property type="protein sequence ID" value="WCG22571.1"/>
    <property type="molecule type" value="Genomic_DNA"/>
</dbReference>
<feature type="transmembrane region" description="Helical" evidence="9">
    <location>
        <begin position="74"/>
        <end position="93"/>
    </location>
</feature>
<evidence type="ECO:0000256" key="5">
    <source>
        <dbReference type="ARBA" id="ARBA00022692"/>
    </source>
</evidence>
<proteinExistence type="inferred from homology"/>
<feature type="transmembrane region" description="Helical" evidence="9">
    <location>
        <begin position="35"/>
        <end position="54"/>
    </location>
</feature>
<keyword evidence="5 9" id="KW-0812">Transmembrane</keyword>
<comment type="similarity">
    <text evidence="8">Belongs to the TsuA/YedE (TC 9.B.102) family.</text>
</comment>
<evidence type="ECO:0000313" key="10">
    <source>
        <dbReference type="EMBL" id="WCG22571.1"/>
    </source>
</evidence>
<keyword evidence="3" id="KW-1003">Cell membrane</keyword>
<reference evidence="10" key="1">
    <citation type="submission" date="2023-01" db="EMBL/GenBank/DDBJ databases">
        <title>Oxazolidinone resistance genes in florfenicol resistant enterococci from beef cattle and veal calves at slaughter.</title>
        <authorList>
            <person name="Biggel M."/>
        </authorList>
    </citation>
    <scope>NUCLEOTIDE SEQUENCE</scope>
    <source>
        <strain evidence="10">K204-1</strain>
    </source>
</reference>
<keyword evidence="6 9" id="KW-1133">Transmembrane helix</keyword>
<feature type="transmembrane region" description="Helical" evidence="9">
    <location>
        <begin position="12"/>
        <end position="29"/>
    </location>
</feature>
<dbReference type="AlphaFoldDB" id="A0AAE9XHR0"/>
<dbReference type="GO" id="GO:0005886">
    <property type="term" value="C:plasma membrane"/>
    <property type="evidence" value="ECO:0007669"/>
    <property type="project" value="UniProtKB-SubCell"/>
</dbReference>
<feature type="transmembrane region" description="Helical" evidence="9">
    <location>
        <begin position="195"/>
        <end position="214"/>
    </location>
</feature>
<keyword evidence="2" id="KW-0813">Transport</keyword>
<evidence type="ECO:0000256" key="6">
    <source>
        <dbReference type="ARBA" id="ARBA00022989"/>
    </source>
</evidence>
<dbReference type="InterPro" id="IPR007272">
    <property type="entry name" value="Sulf_transp_TsuA/YedE"/>
</dbReference>
<evidence type="ECO:0000313" key="11">
    <source>
        <dbReference type="Proteomes" id="UP001179600"/>
    </source>
</evidence>
<feature type="transmembrane region" description="Helical" evidence="9">
    <location>
        <begin position="122"/>
        <end position="144"/>
    </location>
</feature>
<evidence type="ECO:0000256" key="7">
    <source>
        <dbReference type="ARBA" id="ARBA00023136"/>
    </source>
</evidence>
<organism evidence="10 11">
    <name type="scientific">Vagococcus lutrae</name>
    <dbReference type="NCBI Taxonomy" id="81947"/>
    <lineage>
        <taxon>Bacteria</taxon>
        <taxon>Bacillati</taxon>
        <taxon>Bacillota</taxon>
        <taxon>Bacilli</taxon>
        <taxon>Lactobacillales</taxon>
        <taxon>Enterococcaceae</taxon>
        <taxon>Vagococcus</taxon>
    </lineage>
</organism>
<dbReference type="Pfam" id="PF04143">
    <property type="entry name" value="Sulf_transp"/>
    <property type="match status" value="1"/>
</dbReference>
<evidence type="ECO:0000256" key="9">
    <source>
        <dbReference type="SAM" id="Phobius"/>
    </source>
</evidence>
<feature type="transmembrane region" description="Helical" evidence="9">
    <location>
        <begin position="399"/>
        <end position="417"/>
    </location>
</feature>
<keyword evidence="7 9" id="KW-0472">Membrane</keyword>
<evidence type="ECO:0000256" key="4">
    <source>
        <dbReference type="ARBA" id="ARBA00022519"/>
    </source>
</evidence>
<protein>
    <submittedName>
        <fullName evidence="10">YeeE/YedE family protein</fullName>
    </submittedName>
</protein>
<gene>
    <name evidence="10" type="ORF">PML95_09305</name>
</gene>
<evidence type="ECO:0000256" key="3">
    <source>
        <dbReference type="ARBA" id="ARBA00022475"/>
    </source>
</evidence>
<dbReference type="GeneID" id="72386020"/>
<feature type="transmembrane region" description="Helical" evidence="9">
    <location>
        <begin position="335"/>
        <end position="353"/>
    </location>
</feature>
<keyword evidence="4" id="KW-0997">Cell inner membrane</keyword>
<evidence type="ECO:0000256" key="2">
    <source>
        <dbReference type="ARBA" id="ARBA00022448"/>
    </source>
</evidence>
<dbReference type="RefSeq" id="WP_126760643.1">
    <property type="nucleotide sequence ID" value="NZ_BKBT01000004.1"/>
</dbReference>
<dbReference type="PANTHER" id="PTHR30574">
    <property type="entry name" value="INNER MEMBRANE PROTEIN YEDE"/>
    <property type="match status" value="1"/>
</dbReference>
<dbReference type="PANTHER" id="PTHR30574:SF1">
    <property type="entry name" value="SULPHUR TRANSPORT DOMAIN-CONTAINING PROTEIN"/>
    <property type="match status" value="1"/>
</dbReference>
<evidence type="ECO:0000256" key="1">
    <source>
        <dbReference type="ARBA" id="ARBA00004429"/>
    </source>
</evidence>
<feature type="transmembrane region" description="Helical" evidence="9">
    <location>
        <begin position="264"/>
        <end position="282"/>
    </location>
</feature>
<name>A0AAE9XHR0_9ENTE</name>
<feature type="transmembrane region" description="Helical" evidence="9">
    <location>
        <begin position="156"/>
        <end position="175"/>
    </location>
</feature>